<dbReference type="SMART" id="SM00253">
    <property type="entry name" value="SOCS"/>
    <property type="match status" value="1"/>
</dbReference>
<dbReference type="PROSITE" id="PS50225">
    <property type="entry name" value="SOCS"/>
    <property type="match status" value="1"/>
</dbReference>
<name>A0AAV7X3V3_9NEOP</name>
<dbReference type="PANTHER" id="PTHR10155">
    <property type="entry name" value="PHOSPHATIDYLINOSITOL 3-KINASE REGULATORY SUBUNIT"/>
    <property type="match status" value="1"/>
</dbReference>
<dbReference type="GO" id="GO:0046854">
    <property type="term" value="P:phosphatidylinositol phosphate biosynthetic process"/>
    <property type="evidence" value="ECO:0007669"/>
    <property type="project" value="TreeGrafter"/>
</dbReference>
<dbReference type="Pfam" id="PF07525">
    <property type="entry name" value="SOCS_box"/>
    <property type="match status" value="1"/>
</dbReference>
<dbReference type="EMBL" id="JAPTSV010000786">
    <property type="protein sequence ID" value="KAJ1519098.1"/>
    <property type="molecule type" value="Genomic_DNA"/>
</dbReference>
<evidence type="ECO:0000313" key="4">
    <source>
        <dbReference type="Proteomes" id="UP001075354"/>
    </source>
</evidence>
<proteinExistence type="predicted"/>
<dbReference type="GO" id="GO:0005942">
    <property type="term" value="C:phosphatidylinositol 3-kinase complex"/>
    <property type="evidence" value="ECO:0007669"/>
    <property type="project" value="TreeGrafter"/>
</dbReference>
<evidence type="ECO:0000259" key="2">
    <source>
        <dbReference type="PROSITE" id="PS50225"/>
    </source>
</evidence>
<dbReference type="Gene3D" id="3.30.505.10">
    <property type="entry name" value="SH2 domain"/>
    <property type="match status" value="2"/>
</dbReference>
<organism evidence="3 4">
    <name type="scientific">Megalurothrips usitatus</name>
    <name type="common">bean blossom thrips</name>
    <dbReference type="NCBI Taxonomy" id="439358"/>
    <lineage>
        <taxon>Eukaryota</taxon>
        <taxon>Metazoa</taxon>
        <taxon>Ecdysozoa</taxon>
        <taxon>Arthropoda</taxon>
        <taxon>Hexapoda</taxon>
        <taxon>Insecta</taxon>
        <taxon>Pterygota</taxon>
        <taxon>Neoptera</taxon>
        <taxon>Paraneoptera</taxon>
        <taxon>Thysanoptera</taxon>
        <taxon>Terebrantia</taxon>
        <taxon>Thripoidea</taxon>
        <taxon>Thripidae</taxon>
        <taxon>Megalurothrips</taxon>
    </lineage>
</organism>
<accession>A0AAV7X3V3</accession>
<dbReference type="GO" id="GO:0009968">
    <property type="term" value="P:negative regulation of signal transduction"/>
    <property type="evidence" value="ECO:0007669"/>
    <property type="project" value="UniProtKB-KW"/>
</dbReference>
<dbReference type="AlphaFoldDB" id="A0AAV7X3V3"/>
<keyword evidence="4" id="KW-1185">Reference proteome</keyword>
<gene>
    <name evidence="3" type="ORF">ONE63_011340</name>
</gene>
<dbReference type="Proteomes" id="UP001075354">
    <property type="component" value="Unassembled WGS sequence"/>
</dbReference>
<dbReference type="InterPro" id="IPR036860">
    <property type="entry name" value="SH2_dom_sf"/>
</dbReference>
<evidence type="ECO:0000313" key="3">
    <source>
        <dbReference type="EMBL" id="KAJ1519098.1"/>
    </source>
</evidence>
<dbReference type="InterPro" id="IPR001496">
    <property type="entry name" value="SOCS_box"/>
</dbReference>
<comment type="caution">
    <text evidence="3">The sequence shown here is derived from an EMBL/GenBank/DDBJ whole genome shotgun (WGS) entry which is preliminary data.</text>
</comment>
<evidence type="ECO:0000256" key="1">
    <source>
        <dbReference type="ARBA" id="ARBA00022999"/>
    </source>
</evidence>
<dbReference type="GO" id="GO:0035556">
    <property type="term" value="P:intracellular signal transduction"/>
    <property type="evidence" value="ECO:0007669"/>
    <property type="project" value="InterPro"/>
</dbReference>
<dbReference type="SUPFAM" id="SSF158235">
    <property type="entry name" value="SOCS box-like"/>
    <property type="match status" value="1"/>
</dbReference>
<reference evidence="3" key="1">
    <citation type="submission" date="2022-12" db="EMBL/GenBank/DDBJ databases">
        <title>Chromosome-level genome assembly of the bean flower thrips Megalurothrips usitatus.</title>
        <authorList>
            <person name="Ma L."/>
            <person name="Liu Q."/>
            <person name="Li H."/>
            <person name="Cai W."/>
        </authorList>
    </citation>
    <scope>NUCLEOTIDE SEQUENCE</scope>
    <source>
        <strain evidence="3">Cailab_2022a</strain>
    </source>
</reference>
<dbReference type="GO" id="GO:0046935">
    <property type="term" value="F:1-phosphatidylinositol-3-kinase regulator activity"/>
    <property type="evidence" value="ECO:0007669"/>
    <property type="project" value="TreeGrafter"/>
</dbReference>
<dbReference type="InterPro" id="IPR036036">
    <property type="entry name" value="SOCS_box-like_dom_sf"/>
</dbReference>
<protein>
    <recommendedName>
        <fullName evidence="2">SOCS box domain-containing protein</fullName>
    </recommendedName>
</protein>
<feature type="domain" description="SOCS box" evidence="2">
    <location>
        <begin position="30"/>
        <end position="66"/>
    </location>
</feature>
<dbReference type="SUPFAM" id="SSF55550">
    <property type="entry name" value="SH2 domain"/>
    <property type="match status" value="1"/>
</dbReference>
<dbReference type="PANTHER" id="PTHR10155:SF0">
    <property type="entry name" value="SUPPRESSOR OF CYTOKINE SIGNALING AT 36E, ISOFORM D"/>
    <property type="match status" value="1"/>
</dbReference>
<keyword evidence="1" id="KW-0727">SH2 domain</keyword>
<sequence>MDRYEAERLLDERAEGTFLLRDSAQEEYLFSHLCRAVVSSHSTYDGINQLALPKALRSYLKEYHYKQRVRVRRFDNDH</sequence>